<dbReference type="InterPro" id="IPR018490">
    <property type="entry name" value="cNMP-bd_dom_sf"/>
</dbReference>
<organism evidence="2 3">
    <name type="scientific">Parapedobacter deserti</name>
    <dbReference type="NCBI Taxonomy" id="1912957"/>
    <lineage>
        <taxon>Bacteria</taxon>
        <taxon>Pseudomonadati</taxon>
        <taxon>Bacteroidota</taxon>
        <taxon>Sphingobacteriia</taxon>
        <taxon>Sphingobacteriales</taxon>
        <taxon>Sphingobacteriaceae</taxon>
        <taxon>Parapedobacter</taxon>
    </lineage>
</organism>
<dbReference type="InterPro" id="IPR000595">
    <property type="entry name" value="cNMP-bd_dom"/>
</dbReference>
<dbReference type="Proteomes" id="UP001595526">
    <property type="component" value="Unassembled WGS sequence"/>
</dbReference>
<proteinExistence type="predicted"/>
<keyword evidence="3" id="KW-1185">Reference proteome</keyword>
<evidence type="ECO:0000313" key="2">
    <source>
        <dbReference type="EMBL" id="MFC3198081.1"/>
    </source>
</evidence>
<reference evidence="3" key="1">
    <citation type="journal article" date="2019" name="Int. J. Syst. Evol. Microbiol.">
        <title>The Global Catalogue of Microorganisms (GCM) 10K type strain sequencing project: providing services to taxonomists for standard genome sequencing and annotation.</title>
        <authorList>
            <consortium name="The Broad Institute Genomics Platform"/>
            <consortium name="The Broad Institute Genome Sequencing Center for Infectious Disease"/>
            <person name="Wu L."/>
            <person name="Ma J."/>
        </authorList>
    </citation>
    <scope>NUCLEOTIDE SEQUENCE [LARGE SCALE GENOMIC DNA]</scope>
    <source>
        <strain evidence="3">KCTC 52416</strain>
    </source>
</reference>
<dbReference type="RefSeq" id="WP_379022445.1">
    <property type="nucleotide sequence ID" value="NZ_JBHRTA010000030.1"/>
</dbReference>
<evidence type="ECO:0000313" key="3">
    <source>
        <dbReference type="Proteomes" id="UP001595526"/>
    </source>
</evidence>
<dbReference type="CDD" id="cd00038">
    <property type="entry name" value="CAP_ED"/>
    <property type="match status" value="1"/>
</dbReference>
<name>A0ABV7JPP4_9SPHI</name>
<comment type="caution">
    <text evidence="2">The sequence shown here is derived from an EMBL/GenBank/DDBJ whole genome shotgun (WGS) entry which is preliminary data.</text>
</comment>
<sequence>MRLIEHIQKHIRLNQIECEKLIPYFTTVNVKKKDFLLRASQRCKAESFVLKGCFRTYAVDENGYERTLLFSVEDWWVGDLLSFLTQQPSLYYIQAIEDAEVLQITKDRLEELYLHIPKMERYFRLLVQNAYVTQLERINERFSLPAEHRYLKFVEKYPGLMHRIPQKNIASYLGITPVFLSMLRRKIGKS</sequence>
<feature type="domain" description="Cyclic nucleotide-binding" evidence="1">
    <location>
        <begin position="28"/>
        <end position="113"/>
    </location>
</feature>
<protein>
    <submittedName>
        <fullName evidence="2">Crp/Fnr family transcriptional regulator</fullName>
    </submittedName>
</protein>
<dbReference type="Gene3D" id="2.60.120.10">
    <property type="entry name" value="Jelly Rolls"/>
    <property type="match status" value="1"/>
</dbReference>
<gene>
    <name evidence="2" type="ORF">ACFOET_10715</name>
</gene>
<evidence type="ECO:0000259" key="1">
    <source>
        <dbReference type="Pfam" id="PF00027"/>
    </source>
</evidence>
<dbReference type="SUPFAM" id="SSF51206">
    <property type="entry name" value="cAMP-binding domain-like"/>
    <property type="match status" value="1"/>
</dbReference>
<dbReference type="Pfam" id="PF00027">
    <property type="entry name" value="cNMP_binding"/>
    <property type="match status" value="1"/>
</dbReference>
<dbReference type="InterPro" id="IPR014710">
    <property type="entry name" value="RmlC-like_jellyroll"/>
</dbReference>
<accession>A0ABV7JPP4</accession>
<dbReference type="EMBL" id="JBHRTA010000030">
    <property type="protein sequence ID" value="MFC3198081.1"/>
    <property type="molecule type" value="Genomic_DNA"/>
</dbReference>